<dbReference type="InterPro" id="IPR036388">
    <property type="entry name" value="WH-like_DNA-bd_sf"/>
</dbReference>
<evidence type="ECO:0000256" key="6">
    <source>
        <dbReference type="ARBA" id="ARBA00022605"/>
    </source>
</evidence>
<evidence type="ECO:0000256" key="11">
    <source>
        <dbReference type="ARBA" id="ARBA00023167"/>
    </source>
</evidence>
<dbReference type="InterPro" id="IPR036390">
    <property type="entry name" value="WH_DNA-bd_sf"/>
</dbReference>
<protein>
    <recommendedName>
        <fullName evidence="3">HTH-type transcriptional regulator MetR</fullName>
    </recommendedName>
</protein>
<evidence type="ECO:0000256" key="5">
    <source>
        <dbReference type="ARBA" id="ARBA00022491"/>
    </source>
</evidence>
<keyword evidence="7" id="KW-0805">Transcription regulation</keyword>
<dbReference type="SUPFAM" id="SSF46785">
    <property type="entry name" value="Winged helix' DNA-binding domain"/>
    <property type="match status" value="1"/>
</dbReference>
<dbReference type="InterPro" id="IPR037406">
    <property type="entry name" value="MetR_PBP2"/>
</dbReference>
<dbReference type="CDD" id="cd08441">
    <property type="entry name" value="PBP2_MetR"/>
    <property type="match status" value="1"/>
</dbReference>
<dbReference type="GO" id="GO:0003700">
    <property type="term" value="F:DNA-binding transcription factor activity"/>
    <property type="evidence" value="ECO:0007669"/>
    <property type="project" value="InterPro"/>
</dbReference>
<dbReference type="PROSITE" id="PS50931">
    <property type="entry name" value="HTH_LYSR"/>
    <property type="match status" value="1"/>
</dbReference>
<dbReference type="Pfam" id="PF00126">
    <property type="entry name" value="HTH_1"/>
    <property type="match status" value="1"/>
</dbReference>
<dbReference type="PANTHER" id="PTHR30126:SF25">
    <property type="entry name" value="HTH-TYPE TRANSCRIPTIONAL REGULATOR METR"/>
    <property type="match status" value="1"/>
</dbReference>
<evidence type="ECO:0000313" key="14">
    <source>
        <dbReference type="Proteomes" id="UP000321113"/>
    </source>
</evidence>
<evidence type="ECO:0000256" key="7">
    <source>
        <dbReference type="ARBA" id="ARBA00023015"/>
    </source>
</evidence>
<organism evidence="13 14">
    <name type="scientific">Vibrio superstes NBRC 103154</name>
    <dbReference type="NCBI Taxonomy" id="1219062"/>
    <lineage>
        <taxon>Bacteria</taxon>
        <taxon>Pseudomonadati</taxon>
        <taxon>Pseudomonadota</taxon>
        <taxon>Gammaproteobacteria</taxon>
        <taxon>Vibrionales</taxon>
        <taxon>Vibrionaceae</taxon>
        <taxon>Vibrio</taxon>
    </lineage>
</organism>
<keyword evidence="5" id="KW-0678">Repressor</keyword>
<dbReference type="Gene3D" id="3.40.190.10">
    <property type="entry name" value="Periplasmic binding protein-like II"/>
    <property type="match status" value="1"/>
</dbReference>
<reference evidence="13 14" key="1">
    <citation type="submission" date="2019-07" db="EMBL/GenBank/DDBJ databases">
        <title>Whole genome shotgun sequence of Vibrio superstes NBRC 103154.</title>
        <authorList>
            <person name="Hosoyama A."/>
            <person name="Uohara A."/>
            <person name="Ohji S."/>
            <person name="Ichikawa N."/>
        </authorList>
    </citation>
    <scope>NUCLEOTIDE SEQUENCE [LARGE SCALE GENOMIC DNA]</scope>
    <source>
        <strain evidence="13 14">NBRC 103154</strain>
    </source>
</reference>
<keyword evidence="11" id="KW-0486">Methionine biosynthesis</keyword>
<keyword evidence="8" id="KW-0238">DNA-binding</keyword>
<dbReference type="EMBL" id="BJXK01000011">
    <property type="protein sequence ID" value="GEM80575.1"/>
    <property type="molecule type" value="Genomic_DNA"/>
</dbReference>
<dbReference type="GO" id="GO:0005737">
    <property type="term" value="C:cytoplasm"/>
    <property type="evidence" value="ECO:0007669"/>
    <property type="project" value="UniProtKB-SubCell"/>
</dbReference>
<dbReference type="PANTHER" id="PTHR30126">
    <property type="entry name" value="HTH-TYPE TRANSCRIPTIONAL REGULATOR"/>
    <property type="match status" value="1"/>
</dbReference>
<name>A0A511QT79_9VIBR</name>
<keyword evidence="4" id="KW-0963">Cytoplasm</keyword>
<evidence type="ECO:0000256" key="4">
    <source>
        <dbReference type="ARBA" id="ARBA00022490"/>
    </source>
</evidence>
<evidence type="ECO:0000256" key="8">
    <source>
        <dbReference type="ARBA" id="ARBA00023125"/>
    </source>
</evidence>
<dbReference type="AlphaFoldDB" id="A0A511QT79"/>
<dbReference type="InterPro" id="IPR000847">
    <property type="entry name" value="LysR_HTH_N"/>
</dbReference>
<dbReference type="PRINTS" id="PR00039">
    <property type="entry name" value="HTHLYSR"/>
</dbReference>
<dbReference type="Pfam" id="PF03466">
    <property type="entry name" value="LysR_substrate"/>
    <property type="match status" value="1"/>
</dbReference>
<proteinExistence type="inferred from homology"/>
<feature type="domain" description="HTH lysR-type" evidence="12">
    <location>
        <begin position="3"/>
        <end position="60"/>
    </location>
</feature>
<comment type="caution">
    <text evidence="13">The sequence shown here is derived from an EMBL/GenBank/DDBJ whole genome shotgun (WGS) entry which is preliminary data.</text>
</comment>
<evidence type="ECO:0000256" key="1">
    <source>
        <dbReference type="ARBA" id="ARBA00004496"/>
    </source>
</evidence>
<keyword evidence="10" id="KW-0804">Transcription</keyword>
<keyword evidence="14" id="KW-1185">Reference proteome</keyword>
<evidence type="ECO:0000259" key="12">
    <source>
        <dbReference type="PROSITE" id="PS50931"/>
    </source>
</evidence>
<dbReference type="GO" id="GO:0009086">
    <property type="term" value="P:methionine biosynthetic process"/>
    <property type="evidence" value="ECO:0007669"/>
    <property type="project" value="UniProtKB-KW"/>
</dbReference>
<dbReference type="GO" id="GO:0000976">
    <property type="term" value="F:transcription cis-regulatory region binding"/>
    <property type="evidence" value="ECO:0007669"/>
    <property type="project" value="TreeGrafter"/>
</dbReference>
<sequence length="294" mass="33426">MMLELKHLRTMQGLAKFGSIASCAENLHITQSAISHQLKELEVRIGGQLFYRKTKPIRFTSQGQVIIELANLVLPQILATEKQLSQPQENPRFTLAIDCHSCFQWLLPTIKRFQNQYAALDVDLESGFHQHPQERLLAGEIDLMITSDIETRGDIHFLPLFGYELQLVMSSDHPLNDKPFIEPTDLASEVLLTYPVDKRRMDVYNLFLKPQQCEPLKWKKVDNTSTLLQMVSGGFGVAALPDWAVRTFENQDLISTKPLGGGIRRHLYAGVRVADSKLEHIQAFTELTQTHHAK</sequence>
<dbReference type="Gene3D" id="1.10.10.10">
    <property type="entry name" value="Winged helix-like DNA-binding domain superfamily/Winged helix DNA-binding domain"/>
    <property type="match status" value="1"/>
</dbReference>
<evidence type="ECO:0000256" key="2">
    <source>
        <dbReference type="ARBA" id="ARBA00009437"/>
    </source>
</evidence>
<dbReference type="SUPFAM" id="SSF53850">
    <property type="entry name" value="Periplasmic binding protein-like II"/>
    <property type="match status" value="1"/>
</dbReference>
<keyword evidence="9" id="KW-0010">Activator</keyword>
<evidence type="ECO:0000256" key="3">
    <source>
        <dbReference type="ARBA" id="ARBA00019365"/>
    </source>
</evidence>
<evidence type="ECO:0000256" key="10">
    <source>
        <dbReference type="ARBA" id="ARBA00023163"/>
    </source>
</evidence>
<dbReference type="InterPro" id="IPR005119">
    <property type="entry name" value="LysR_subst-bd"/>
</dbReference>
<evidence type="ECO:0000256" key="9">
    <source>
        <dbReference type="ARBA" id="ARBA00023159"/>
    </source>
</evidence>
<accession>A0A511QT79</accession>
<gene>
    <name evidence="13" type="ORF">VSU01S_28200</name>
</gene>
<comment type="subcellular location">
    <subcellularLocation>
        <location evidence="1">Cytoplasm</location>
    </subcellularLocation>
</comment>
<keyword evidence="6" id="KW-0028">Amino-acid biosynthesis</keyword>
<evidence type="ECO:0000313" key="13">
    <source>
        <dbReference type="EMBL" id="GEM80575.1"/>
    </source>
</evidence>
<dbReference type="Proteomes" id="UP000321113">
    <property type="component" value="Unassembled WGS sequence"/>
</dbReference>
<comment type="similarity">
    <text evidence="2">Belongs to the LysR transcriptional regulatory family.</text>
</comment>